<dbReference type="Gene3D" id="1.20.5.170">
    <property type="match status" value="1"/>
</dbReference>
<dbReference type="InterPro" id="IPR001180">
    <property type="entry name" value="CNH_dom"/>
</dbReference>
<feature type="coiled-coil region" evidence="8">
    <location>
        <begin position="441"/>
        <end position="517"/>
    </location>
</feature>
<dbReference type="FunFam" id="2.30.29.30:FF:000081">
    <property type="entry name" value="Citron rho-interacting serine/threonine kinase"/>
    <property type="match status" value="1"/>
</dbReference>
<dbReference type="PROSITE" id="PS00479">
    <property type="entry name" value="ZF_DAG_PE_1"/>
    <property type="match status" value="1"/>
</dbReference>
<feature type="coiled-coil region" evidence="8">
    <location>
        <begin position="325"/>
        <end position="359"/>
    </location>
</feature>
<dbReference type="InterPro" id="IPR046349">
    <property type="entry name" value="C1-like_sf"/>
</dbReference>
<proteinExistence type="predicted"/>
<evidence type="ECO:0000256" key="5">
    <source>
        <dbReference type="ARBA" id="ARBA00022833"/>
    </source>
</evidence>
<evidence type="ECO:0000259" key="10">
    <source>
        <dbReference type="PROSITE" id="PS50081"/>
    </source>
</evidence>
<feature type="coiled-coil region" evidence="8">
    <location>
        <begin position="820"/>
        <end position="847"/>
    </location>
</feature>
<feature type="region of interest" description="Disordered" evidence="9">
    <location>
        <begin position="1455"/>
        <end position="1569"/>
    </location>
</feature>
<dbReference type="InterPro" id="IPR002219">
    <property type="entry name" value="PKC_DAG/PE"/>
</dbReference>
<feature type="compositionally biased region" description="Low complexity" evidence="9">
    <location>
        <begin position="1459"/>
        <end position="1474"/>
    </location>
</feature>
<keyword evidence="8" id="KW-0175">Coiled coil</keyword>
<evidence type="ECO:0000256" key="4">
    <source>
        <dbReference type="ARBA" id="ARBA00022777"/>
    </source>
</evidence>
<dbReference type="PROSITE" id="PS50081">
    <property type="entry name" value="ZF_DAG_PE_2"/>
    <property type="match status" value="1"/>
</dbReference>
<dbReference type="Ensembl" id="ENSOKIT00005112089.1">
    <property type="protein sequence ID" value="ENSOKIP00005104594.1"/>
    <property type="gene ID" value="ENSOKIG00005045702.1"/>
</dbReference>
<keyword evidence="1" id="KW-0723">Serine/threonine-protein kinase</keyword>
<dbReference type="InterPro" id="IPR050839">
    <property type="entry name" value="Rho-assoc_Ser/Thr_Kinase"/>
</dbReference>
<dbReference type="PROSITE" id="PS50219">
    <property type="entry name" value="CNH"/>
    <property type="match status" value="1"/>
</dbReference>
<dbReference type="Gene3D" id="2.30.29.30">
    <property type="entry name" value="Pleckstrin-homology domain (PH domain)/Phosphotyrosine-binding domain (PTB)"/>
    <property type="match status" value="1"/>
</dbReference>
<evidence type="ECO:0000256" key="1">
    <source>
        <dbReference type="ARBA" id="ARBA00022527"/>
    </source>
</evidence>
<keyword evidence="3" id="KW-0479">Metal-binding</keyword>
<evidence type="ECO:0000256" key="7">
    <source>
        <dbReference type="ARBA" id="ARBA00048679"/>
    </source>
</evidence>
<feature type="region of interest" description="Disordered" evidence="9">
    <location>
        <begin position="876"/>
        <end position="918"/>
    </location>
</feature>
<feature type="domain" description="Phorbol-ester/DAG-type" evidence="10">
    <location>
        <begin position="918"/>
        <end position="967"/>
    </location>
</feature>
<accession>A0A8C7KKH7</accession>
<dbReference type="Proteomes" id="UP000694557">
    <property type="component" value="Unassembled WGS sequence"/>
</dbReference>
<sequence length="1569" mass="179375">CIVIVYLSRLAISLVQSKMSDLESVLQQKDVELKASETQRTILEQDLATYITECNSLKLSLEQARMEVSQEDDKALQLLHGIREQSNKLQEIKEQEYHAQLEEMRVAIRQLEEDLSAARRRSDLYESELKESRQTSEELKRKAADCQQRMQKTNAEQQVKIEDLQYKLAKAVKASSETTDLLYSIRVAKERMEHELVMLQTKEDSSDSLRRRLRETEDGRRTLESQVKRLEIVERRESKLKEDMQSKAQQIQQMTDQIMDLEESLRESQSTAQRVETHLEHKEKLYEEKIKVLENQMKAGMADKEMLESSQSKYEEEVQEKCSIISEQKATINAMDSKMASLEQRITELSEANKLAANSSIYTQKNMKAQEEMISELRQQKFYLESQAGKLEAQNAKLEEHLEKMSHLTPFCLSLLSEQKLEIKSQVTELTLSLQERVSQISGLQAARQSLESQLQQAKSELEDTTAEAEEEICVLRAHRDEIQRKYDALRDSCAVITDLEEQLTQLTQENSELNRQNFYLSKQLDEATDETEDRLHLGQDVDRLRHEVADREMHLNNQKQNIETLKTTCTMLEEQVLELETLNDELLEKERQWDAWRGALEEEKNQAERRTREIQRLLDNEKQNRLRADLRNSEARQSIEQAVKEHKAEILALQEALKDQKLKAESLSDTLNDLEKKHAMLEMNTRSLQQKLETESEQKQRLLDDQGNLQQQLDVQKSHIFRLTQGLQDAVDQTDLLKTERTDLEYQLENIQAVYSHEKVKLEGTITQQSKLIDFLQARVDQGGSKKKKVRLDSSQYRYSDTECITPVPLQYSDMKVSLDKERSRCSELEDALQKMRLELRSLREEAVQYKPVDHGGTPDTPATTRQQMMMSAMVKSPEHQQGPSNLLATSNSGRRKEAAPPEGEGRQRESVHHNTPHRFTVGLNMRAAKCTVCLDTVHFGRQAATCVECHALCHPKCSRCLPAACGMPGDCALHMAEGLCRDKGSSPCLQLKEASGHVHLEGWMKQPRWVVYFGLCCFRYILISLCLCCSESVKPLEEFELCLSDVDLMVHGAVGASELPNTAKSDVQYVLKLESHPHTSRWPGQTLYFMAPSFPDKQRWVAVLESVVAGGRASREKAEADAKLLGNSLLKLEGDDRLDINCTLPLTDQIVLVGSEEGLYALNLIKNSLTHIPGLGSVFQIHIMKEHEKLLMIVGDERALCLVEIKKVKQSLAQSHLPAQSELEPFIFETVKGCHLFSAGRIDNGPCICAAMPNKITILRYNDNLNKFCIRKEIETLEPCSCLHLTNYSIIIGTNKFYEVEMKQYVLEEFLDKKDVSLASAVFASSCHSFPISIMQVTSTLQKEEYLLCFHEFGVFVDAYGRRSRTEEIKWSRLPLAFAYREPYLFVTYLNSLDVIEVQGHAALGPPVLAHLDIPNPRYLGPAISSGAIYLASSYQNKLRVICCKGNLVRESGELQRTGSSRGSPSKRGPPTYTEHISKRLASGPSSHEGLHREPSTPHRFREGRTEFRRDKSPARPLDREKSPGPRLDSRRERSPGRFDDRQRLHSGSDRRTQLTPVNKVWDQSSV</sequence>
<evidence type="ECO:0000256" key="8">
    <source>
        <dbReference type="SAM" id="Coils"/>
    </source>
</evidence>
<name>A0A8C7KKH7_ONCKI</name>
<feature type="compositionally biased region" description="Polar residues" evidence="9">
    <location>
        <begin position="881"/>
        <end position="894"/>
    </location>
</feature>
<evidence type="ECO:0000256" key="9">
    <source>
        <dbReference type="SAM" id="MobiDB-lite"/>
    </source>
</evidence>
<feature type="compositionally biased region" description="Basic and acidic residues" evidence="9">
    <location>
        <begin position="1491"/>
        <end position="1555"/>
    </location>
</feature>
<evidence type="ECO:0000256" key="3">
    <source>
        <dbReference type="ARBA" id="ARBA00022723"/>
    </source>
</evidence>
<evidence type="ECO:0000259" key="11">
    <source>
        <dbReference type="PROSITE" id="PS50219"/>
    </source>
</evidence>
<dbReference type="Gene3D" id="3.30.60.20">
    <property type="match status" value="1"/>
</dbReference>
<dbReference type="GO" id="GO:0004674">
    <property type="term" value="F:protein serine/threonine kinase activity"/>
    <property type="evidence" value="ECO:0007669"/>
    <property type="project" value="UniProtKB-KW"/>
</dbReference>
<keyword evidence="13" id="KW-1185">Reference proteome</keyword>
<organism evidence="12 13">
    <name type="scientific">Oncorhynchus kisutch</name>
    <name type="common">Coho salmon</name>
    <name type="synonym">Salmo kisutch</name>
    <dbReference type="NCBI Taxonomy" id="8019"/>
    <lineage>
        <taxon>Eukaryota</taxon>
        <taxon>Metazoa</taxon>
        <taxon>Chordata</taxon>
        <taxon>Craniata</taxon>
        <taxon>Vertebrata</taxon>
        <taxon>Euteleostomi</taxon>
        <taxon>Actinopterygii</taxon>
        <taxon>Neopterygii</taxon>
        <taxon>Teleostei</taxon>
        <taxon>Protacanthopterygii</taxon>
        <taxon>Salmoniformes</taxon>
        <taxon>Salmonidae</taxon>
        <taxon>Salmoninae</taxon>
        <taxon>Oncorhynchus</taxon>
    </lineage>
</organism>
<dbReference type="PANTHER" id="PTHR22988">
    <property type="entry name" value="MYOTONIC DYSTROPHY S/T KINASE-RELATED"/>
    <property type="match status" value="1"/>
</dbReference>
<dbReference type="Pfam" id="PF00780">
    <property type="entry name" value="CNH"/>
    <property type="match status" value="1"/>
</dbReference>
<keyword evidence="2" id="KW-0597">Phosphoprotein</keyword>
<keyword evidence="5" id="KW-0862">Zinc</keyword>
<comment type="catalytic activity">
    <reaction evidence="7">
        <text>L-seryl-[protein] + ATP = O-phospho-L-seryl-[protein] + ADP + H(+)</text>
        <dbReference type="Rhea" id="RHEA:17989"/>
        <dbReference type="Rhea" id="RHEA-COMP:9863"/>
        <dbReference type="Rhea" id="RHEA-COMP:11604"/>
        <dbReference type="ChEBI" id="CHEBI:15378"/>
        <dbReference type="ChEBI" id="CHEBI:29999"/>
        <dbReference type="ChEBI" id="CHEBI:30616"/>
        <dbReference type="ChEBI" id="CHEBI:83421"/>
        <dbReference type="ChEBI" id="CHEBI:456216"/>
        <dbReference type="EC" id="2.7.11.1"/>
    </reaction>
</comment>
<dbReference type="InterPro" id="IPR011993">
    <property type="entry name" value="PH-like_dom_sf"/>
</dbReference>
<evidence type="ECO:0000313" key="12">
    <source>
        <dbReference type="Ensembl" id="ENSOKIP00005104594.1"/>
    </source>
</evidence>
<gene>
    <name evidence="12" type="primary">CIT</name>
    <name evidence="12" type="synonym">LOC109878325</name>
</gene>
<feature type="coiled-coil region" evidence="8">
    <location>
        <begin position="556"/>
        <end position="713"/>
    </location>
</feature>
<dbReference type="GeneTree" id="ENSGT01030000234517"/>
<comment type="catalytic activity">
    <reaction evidence="6">
        <text>L-threonyl-[protein] + ATP = O-phospho-L-threonyl-[protein] + ADP + H(+)</text>
        <dbReference type="Rhea" id="RHEA:46608"/>
        <dbReference type="Rhea" id="RHEA-COMP:11060"/>
        <dbReference type="Rhea" id="RHEA-COMP:11605"/>
        <dbReference type="ChEBI" id="CHEBI:15378"/>
        <dbReference type="ChEBI" id="CHEBI:30013"/>
        <dbReference type="ChEBI" id="CHEBI:30616"/>
        <dbReference type="ChEBI" id="CHEBI:61977"/>
        <dbReference type="ChEBI" id="CHEBI:456216"/>
        <dbReference type="EC" id="2.7.11.1"/>
    </reaction>
</comment>
<dbReference type="SUPFAM" id="SSF57889">
    <property type="entry name" value="Cysteine-rich domain"/>
    <property type="match status" value="1"/>
</dbReference>
<dbReference type="GO" id="GO:0046872">
    <property type="term" value="F:metal ion binding"/>
    <property type="evidence" value="ECO:0007669"/>
    <property type="project" value="UniProtKB-KW"/>
</dbReference>
<evidence type="ECO:0000256" key="2">
    <source>
        <dbReference type="ARBA" id="ARBA00022553"/>
    </source>
</evidence>
<protein>
    <submittedName>
        <fullName evidence="12">Citron rho-interacting serine/threonine kinase</fullName>
    </submittedName>
</protein>
<dbReference type="PANTHER" id="PTHR22988:SF71">
    <property type="entry name" value="CITRON RHO-INTERACTING KINASE"/>
    <property type="match status" value="1"/>
</dbReference>
<reference evidence="12" key="1">
    <citation type="submission" date="2025-08" db="UniProtKB">
        <authorList>
            <consortium name="Ensembl"/>
        </authorList>
    </citation>
    <scope>IDENTIFICATION</scope>
</reference>
<dbReference type="CDD" id="cd20814">
    <property type="entry name" value="CRIK"/>
    <property type="match status" value="1"/>
</dbReference>
<reference evidence="12" key="2">
    <citation type="submission" date="2025-09" db="UniProtKB">
        <authorList>
            <consortium name="Ensembl"/>
        </authorList>
    </citation>
    <scope>IDENTIFICATION</scope>
</reference>
<keyword evidence="4" id="KW-0418">Kinase</keyword>
<dbReference type="FunFam" id="3.30.60.20:FF:000018">
    <property type="entry name" value="Citron rho-interacting serine/threonine kinase"/>
    <property type="match status" value="1"/>
</dbReference>
<feature type="compositionally biased region" description="Basic and acidic residues" evidence="9">
    <location>
        <begin position="896"/>
        <end position="914"/>
    </location>
</feature>
<dbReference type="SMART" id="SM00036">
    <property type="entry name" value="CNH"/>
    <property type="match status" value="1"/>
</dbReference>
<feature type="coiled-coil region" evidence="8">
    <location>
        <begin position="94"/>
        <end position="156"/>
    </location>
</feature>
<evidence type="ECO:0000313" key="13">
    <source>
        <dbReference type="Proteomes" id="UP000694557"/>
    </source>
</evidence>
<keyword evidence="4" id="KW-0808">Transferase</keyword>
<dbReference type="SMART" id="SM00109">
    <property type="entry name" value="C1"/>
    <property type="match status" value="1"/>
</dbReference>
<feature type="compositionally biased region" description="Polar residues" evidence="9">
    <location>
        <begin position="1556"/>
        <end position="1569"/>
    </location>
</feature>
<feature type="coiled-coil region" evidence="8">
    <location>
        <begin position="206"/>
        <end position="296"/>
    </location>
</feature>
<evidence type="ECO:0000256" key="6">
    <source>
        <dbReference type="ARBA" id="ARBA00047899"/>
    </source>
</evidence>
<feature type="domain" description="CNH" evidence="11">
    <location>
        <begin position="1139"/>
        <end position="1429"/>
    </location>
</feature>